<gene>
    <name evidence="1" type="ORF">WS90_07955</name>
</gene>
<sequence length="67" mass="7481">MNEEFESKTGVYYGDMVNQDIVDAVQEAKAAARDVRAMHDKLSPFERGLAAKQIAVIQRLVDAVEKL</sequence>
<dbReference type="Proteomes" id="UP000069001">
    <property type="component" value="Unassembled WGS sequence"/>
</dbReference>
<proteinExistence type="predicted"/>
<reference evidence="1 2" key="1">
    <citation type="submission" date="2015-11" db="EMBL/GenBank/DDBJ databases">
        <title>Expanding the genomic diversity of Burkholderia species for the development of highly accurate diagnostics.</title>
        <authorList>
            <person name="Sahl J."/>
            <person name="Keim P."/>
            <person name="Wagner D."/>
        </authorList>
    </citation>
    <scope>NUCLEOTIDE SEQUENCE [LARGE SCALE GENOMIC DNA]</scope>
    <source>
        <strain evidence="1 2">MSMB1302</strain>
    </source>
</reference>
<evidence type="ECO:0000313" key="1">
    <source>
        <dbReference type="EMBL" id="KVK86195.1"/>
    </source>
</evidence>
<protein>
    <submittedName>
        <fullName evidence="1">Uncharacterized protein</fullName>
    </submittedName>
</protein>
<evidence type="ECO:0000313" key="2">
    <source>
        <dbReference type="Proteomes" id="UP000069001"/>
    </source>
</evidence>
<dbReference type="AlphaFoldDB" id="A0A103ZUC6"/>
<accession>A0A103ZUC6</accession>
<comment type="caution">
    <text evidence="1">The sequence shown here is derived from an EMBL/GenBank/DDBJ whole genome shotgun (WGS) entry which is preliminary data.</text>
</comment>
<name>A0A103ZUC6_BURCE</name>
<dbReference type="RefSeq" id="WP_059728441.1">
    <property type="nucleotide sequence ID" value="NZ_LOYH01000027.1"/>
</dbReference>
<organism evidence="1 2">
    <name type="scientific">Burkholderia cepacia</name>
    <name type="common">Pseudomonas cepacia</name>
    <dbReference type="NCBI Taxonomy" id="292"/>
    <lineage>
        <taxon>Bacteria</taxon>
        <taxon>Pseudomonadati</taxon>
        <taxon>Pseudomonadota</taxon>
        <taxon>Betaproteobacteria</taxon>
        <taxon>Burkholderiales</taxon>
        <taxon>Burkholderiaceae</taxon>
        <taxon>Burkholderia</taxon>
        <taxon>Burkholderia cepacia complex</taxon>
    </lineage>
</organism>
<dbReference type="EMBL" id="LOYH01000027">
    <property type="protein sequence ID" value="KVK86195.1"/>
    <property type="molecule type" value="Genomic_DNA"/>
</dbReference>